<dbReference type="Proteomes" id="UP001501710">
    <property type="component" value="Unassembled WGS sequence"/>
</dbReference>
<feature type="domain" description="ABC transporter" evidence="9">
    <location>
        <begin position="75"/>
        <end position="320"/>
    </location>
</feature>
<proteinExistence type="inferred from homology"/>
<keyword evidence="6 10" id="KW-0067">ATP-binding</keyword>
<evidence type="ECO:0000256" key="7">
    <source>
        <dbReference type="ARBA" id="ARBA00023136"/>
    </source>
</evidence>
<dbReference type="InterPro" id="IPR027417">
    <property type="entry name" value="P-loop_NTPase"/>
</dbReference>
<dbReference type="RefSeq" id="WP_344895226.1">
    <property type="nucleotide sequence ID" value="NZ_BAABAS010000005.1"/>
</dbReference>
<feature type="region of interest" description="Disordered" evidence="8">
    <location>
        <begin position="1"/>
        <end position="70"/>
    </location>
</feature>
<dbReference type="PANTHER" id="PTHR43166">
    <property type="entry name" value="AMINO ACID IMPORT ATP-BINDING PROTEIN"/>
    <property type="match status" value="1"/>
</dbReference>
<dbReference type="Gene3D" id="3.40.50.300">
    <property type="entry name" value="P-loop containing nucleotide triphosphate hydrolases"/>
    <property type="match status" value="1"/>
</dbReference>
<dbReference type="PROSITE" id="PS00211">
    <property type="entry name" value="ABC_TRANSPORTER_1"/>
    <property type="match status" value="1"/>
</dbReference>
<dbReference type="SUPFAM" id="SSF52540">
    <property type="entry name" value="P-loop containing nucleoside triphosphate hydrolases"/>
    <property type="match status" value="1"/>
</dbReference>
<dbReference type="PANTHER" id="PTHR43166:SF9">
    <property type="entry name" value="GLUTAMATE_ASPARTATE IMPORT ATP-BINDING PROTEIN GLTL"/>
    <property type="match status" value="1"/>
</dbReference>
<dbReference type="InterPro" id="IPR003593">
    <property type="entry name" value="AAA+_ATPase"/>
</dbReference>
<dbReference type="InterPro" id="IPR050086">
    <property type="entry name" value="MetN_ABC_transporter-like"/>
</dbReference>
<dbReference type="EMBL" id="BAABAS010000005">
    <property type="protein sequence ID" value="GAA4230890.1"/>
    <property type="molecule type" value="Genomic_DNA"/>
</dbReference>
<evidence type="ECO:0000256" key="5">
    <source>
        <dbReference type="ARBA" id="ARBA00022741"/>
    </source>
</evidence>
<protein>
    <submittedName>
        <fullName evidence="10">Ectoine/hydroxyectoine ABC transporter ATP-binding protein EhuA</fullName>
    </submittedName>
</protein>
<keyword evidence="3" id="KW-0813">Transport</keyword>
<evidence type="ECO:0000256" key="6">
    <source>
        <dbReference type="ARBA" id="ARBA00022840"/>
    </source>
</evidence>
<organism evidence="10 11">
    <name type="scientific">Actinomadura meridiana</name>
    <dbReference type="NCBI Taxonomy" id="559626"/>
    <lineage>
        <taxon>Bacteria</taxon>
        <taxon>Bacillati</taxon>
        <taxon>Actinomycetota</taxon>
        <taxon>Actinomycetes</taxon>
        <taxon>Streptosporangiales</taxon>
        <taxon>Thermomonosporaceae</taxon>
        <taxon>Actinomadura</taxon>
    </lineage>
</organism>
<keyword evidence="4" id="KW-1003">Cell membrane</keyword>
<keyword evidence="11" id="KW-1185">Reference proteome</keyword>
<comment type="subcellular location">
    <subcellularLocation>
        <location evidence="1">Cell membrane</location>
        <topology evidence="1">Peripheral membrane protein</topology>
    </subcellularLocation>
</comment>
<dbReference type="InterPro" id="IPR003439">
    <property type="entry name" value="ABC_transporter-like_ATP-bd"/>
</dbReference>
<dbReference type="PROSITE" id="PS50893">
    <property type="entry name" value="ABC_TRANSPORTER_2"/>
    <property type="match status" value="1"/>
</dbReference>
<comment type="similarity">
    <text evidence="2">Belongs to the ABC transporter superfamily.</text>
</comment>
<evidence type="ECO:0000256" key="4">
    <source>
        <dbReference type="ARBA" id="ARBA00022475"/>
    </source>
</evidence>
<evidence type="ECO:0000256" key="2">
    <source>
        <dbReference type="ARBA" id="ARBA00005417"/>
    </source>
</evidence>
<evidence type="ECO:0000313" key="10">
    <source>
        <dbReference type="EMBL" id="GAA4230890.1"/>
    </source>
</evidence>
<dbReference type="GO" id="GO:0005524">
    <property type="term" value="F:ATP binding"/>
    <property type="evidence" value="ECO:0007669"/>
    <property type="project" value="UniProtKB-KW"/>
</dbReference>
<name>A0ABP8BZF4_9ACTN</name>
<accession>A0ABP8BZF4</accession>
<evidence type="ECO:0000256" key="3">
    <source>
        <dbReference type="ARBA" id="ARBA00022448"/>
    </source>
</evidence>
<dbReference type="InterPro" id="IPR017871">
    <property type="entry name" value="ABC_transporter-like_CS"/>
</dbReference>
<dbReference type="SMART" id="SM00382">
    <property type="entry name" value="AAA"/>
    <property type="match status" value="1"/>
</dbReference>
<keyword evidence="7" id="KW-0472">Membrane</keyword>
<comment type="caution">
    <text evidence="10">The sequence shown here is derived from an EMBL/GenBank/DDBJ whole genome shotgun (WGS) entry which is preliminary data.</text>
</comment>
<feature type="compositionally biased region" description="Pro residues" evidence="8">
    <location>
        <begin position="1"/>
        <end position="14"/>
    </location>
</feature>
<evidence type="ECO:0000256" key="1">
    <source>
        <dbReference type="ARBA" id="ARBA00004202"/>
    </source>
</evidence>
<sequence length="326" mass="35560">MPPTDTTPDDPTPNDPQGATSAEDAGTGKDVPTRKDDPAKSDLTKGDPAKGVPAKSDPAKSGAAADLPHGEAPGIRFEKVVKRFGQNVVLRELDFTVAPGERVTLIGPSGSGKTTILRLLMTLEKLDEGVIWIGDEMLWHMDKGGRRLPASQKHLHEMRKQVGMVFQQFNLFPNMNVLRNLTEGPVRVLGVSKDEAVERAKGLLDMVGLADKINSHPTQLSGGQQQRVAIARALAMQPRVLLLDEVTSALDPELVVGVQDLLRDIARQSDLTMLCVTHEMTFARDISNRVLMFDEGQIVEEGHPDQIFGEPSEQRTRDFLQAVLAS</sequence>
<gene>
    <name evidence="10" type="primary">ehuA</name>
    <name evidence="10" type="ORF">GCM10022254_26760</name>
</gene>
<dbReference type="InterPro" id="IPR014343">
    <property type="entry name" value="Ectoine_EhuA"/>
</dbReference>
<dbReference type="NCBIfam" id="TIGR03005">
    <property type="entry name" value="ectoine_ehuA"/>
    <property type="match status" value="1"/>
</dbReference>
<evidence type="ECO:0000313" key="11">
    <source>
        <dbReference type="Proteomes" id="UP001501710"/>
    </source>
</evidence>
<dbReference type="Pfam" id="PF00005">
    <property type="entry name" value="ABC_tran"/>
    <property type="match status" value="1"/>
</dbReference>
<reference evidence="11" key="1">
    <citation type="journal article" date="2019" name="Int. J. Syst. Evol. Microbiol.">
        <title>The Global Catalogue of Microorganisms (GCM) 10K type strain sequencing project: providing services to taxonomists for standard genome sequencing and annotation.</title>
        <authorList>
            <consortium name="The Broad Institute Genomics Platform"/>
            <consortium name="The Broad Institute Genome Sequencing Center for Infectious Disease"/>
            <person name="Wu L."/>
            <person name="Ma J."/>
        </authorList>
    </citation>
    <scope>NUCLEOTIDE SEQUENCE [LARGE SCALE GENOMIC DNA]</scope>
    <source>
        <strain evidence="11">JCM 17440</strain>
    </source>
</reference>
<evidence type="ECO:0000256" key="8">
    <source>
        <dbReference type="SAM" id="MobiDB-lite"/>
    </source>
</evidence>
<feature type="compositionally biased region" description="Basic and acidic residues" evidence="8">
    <location>
        <begin position="31"/>
        <end position="48"/>
    </location>
</feature>
<keyword evidence="5" id="KW-0547">Nucleotide-binding</keyword>
<evidence type="ECO:0000259" key="9">
    <source>
        <dbReference type="PROSITE" id="PS50893"/>
    </source>
</evidence>